<accession>A0A3P7YFE3</accession>
<evidence type="ECO:0000256" key="1">
    <source>
        <dbReference type="SAM" id="MobiDB-lite"/>
    </source>
</evidence>
<dbReference type="Proteomes" id="UP000050761">
    <property type="component" value="Unassembled WGS sequence"/>
</dbReference>
<protein>
    <submittedName>
        <fullName evidence="2 4">Uncharacterized protein</fullName>
    </submittedName>
</protein>
<gene>
    <name evidence="2" type="ORF">HPBE_LOCUS10891</name>
</gene>
<organism evidence="3 4">
    <name type="scientific">Heligmosomoides polygyrus</name>
    <name type="common">Parasitic roundworm</name>
    <dbReference type="NCBI Taxonomy" id="6339"/>
    <lineage>
        <taxon>Eukaryota</taxon>
        <taxon>Metazoa</taxon>
        <taxon>Ecdysozoa</taxon>
        <taxon>Nematoda</taxon>
        <taxon>Chromadorea</taxon>
        <taxon>Rhabditida</taxon>
        <taxon>Rhabditina</taxon>
        <taxon>Rhabditomorpha</taxon>
        <taxon>Strongyloidea</taxon>
        <taxon>Heligmosomidae</taxon>
        <taxon>Heligmosomoides</taxon>
    </lineage>
</organism>
<dbReference type="EMBL" id="UZAH01026912">
    <property type="protein sequence ID" value="VDO86690.1"/>
    <property type="molecule type" value="Genomic_DNA"/>
</dbReference>
<proteinExistence type="predicted"/>
<sequence>MRKASSSSSSSSPPSPPRRFSSTPQPRPLPLLVASGRQEQSHHQLLSGKRLVSAVLKPLWLSASARFPSSSVSGAQVAPDETRFAHAIIVLPDDDGGLSPSTQAVADEDVRLVKAEPTTKIRQSVCSSSIVHPDRRRRRFDSITVRRSGRVPATSRSSLHSGWPLIRRRSIIETLAEDVHGPPDLAHDQLFAAVVETELFLFECAMSYPLSNA</sequence>
<reference evidence="4" key="2">
    <citation type="submission" date="2019-09" db="UniProtKB">
        <authorList>
            <consortium name="WormBaseParasite"/>
        </authorList>
    </citation>
    <scope>IDENTIFICATION</scope>
</reference>
<reference evidence="2 3" key="1">
    <citation type="submission" date="2018-11" db="EMBL/GenBank/DDBJ databases">
        <authorList>
            <consortium name="Pathogen Informatics"/>
        </authorList>
    </citation>
    <scope>NUCLEOTIDE SEQUENCE [LARGE SCALE GENOMIC DNA]</scope>
</reference>
<keyword evidence="3" id="KW-1185">Reference proteome</keyword>
<accession>A0A183FSG8</accession>
<feature type="compositionally biased region" description="Low complexity" evidence="1">
    <location>
        <begin position="1"/>
        <end position="24"/>
    </location>
</feature>
<evidence type="ECO:0000313" key="2">
    <source>
        <dbReference type="EMBL" id="VDO86690.1"/>
    </source>
</evidence>
<dbReference type="WBParaSite" id="HPBE_0001089001-mRNA-1">
    <property type="protein sequence ID" value="HPBE_0001089001-mRNA-1"/>
    <property type="gene ID" value="HPBE_0001089001"/>
</dbReference>
<evidence type="ECO:0000313" key="3">
    <source>
        <dbReference type="Proteomes" id="UP000050761"/>
    </source>
</evidence>
<feature type="region of interest" description="Disordered" evidence="1">
    <location>
        <begin position="1"/>
        <end position="30"/>
    </location>
</feature>
<name>A0A183FSG8_HELPZ</name>
<evidence type="ECO:0000313" key="4">
    <source>
        <dbReference type="WBParaSite" id="HPBE_0001089001-mRNA-1"/>
    </source>
</evidence>
<dbReference type="AlphaFoldDB" id="A0A183FSG8"/>